<dbReference type="InterPro" id="IPR056299">
    <property type="entry name" value="CFAP61_dimer"/>
</dbReference>
<organism evidence="4 5">
    <name type="scientific">Sphagnum jensenii</name>
    <dbReference type="NCBI Taxonomy" id="128206"/>
    <lineage>
        <taxon>Eukaryota</taxon>
        <taxon>Viridiplantae</taxon>
        <taxon>Streptophyta</taxon>
        <taxon>Embryophyta</taxon>
        <taxon>Bryophyta</taxon>
        <taxon>Sphagnophytina</taxon>
        <taxon>Sphagnopsida</taxon>
        <taxon>Sphagnales</taxon>
        <taxon>Sphagnaceae</taxon>
        <taxon>Sphagnum</taxon>
    </lineage>
</organism>
<dbReference type="Proteomes" id="UP001497522">
    <property type="component" value="Chromosome 3"/>
</dbReference>
<feature type="region of interest" description="Disordered" evidence="1">
    <location>
        <begin position="556"/>
        <end position="579"/>
    </location>
</feature>
<feature type="compositionally biased region" description="Polar residues" evidence="1">
    <location>
        <begin position="175"/>
        <end position="186"/>
    </location>
</feature>
<dbReference type="PANTHER" id="PTHR21178:SF8">
    <property type="entry name" value="CILIA- AND FLAGELLA-ASSOCIATED PROTEIN 61"/>
    <property type="match status" value="1"/>
</dbReference>
<accession>A0ABP1BB48</accession>
<dbReference type="PANTHER" id="PTHR21178">
    <property type="entry name" value="CILIA- AND FLAGELLA-ASSOCIATED PROTEIN 61"/>
    <property type="match status" value="1"/>
</dbReference>
<reference evidence="4" key="1">
    <citation type="submission" date="2024-03" db="EMBL/GenBank/DDBJ databases">
        <authorList>
            <consortium name="ELIXIR-Norway"/>
            <consortium name="Elixir Norway"/>
        </authorList>
    </citation>
    <scope>NUCLEOTIDE SEQUENCE</scope>
</reference>
<dbReference type="Gene3D" id="3.50.50.60">
    <property type="entry name" value="FAD/NAD(P)-binding domain"/>
    <property type="match status" value="2"/>
</dbReference>
<dbReference type="SUPFAM" id="SSF51905">
    <property type="entry name" value="FAD/NAD(P)-binding domain"/>
    <property type="match status" value="1"/>
</dbReference>
<feature type="region of interest" description="Disordered" evidence="1">
    <location>
        <begin position="139"/>
        <end position="197"/>
    </location>
</feature>
<evidence type="ECO:0000256" key="1">
    <source>
        <dbReference type="SAM" id="MobiDB-lite"/>
    </source>
</evidence>
<keyword evidence="5" id="KW-1185">Reference proteome</keyword>
<feature type="domain" description="CFAP61 dimerisation" evidence="3">
    <location>
        <begin position="941"/>
        <end position="1030"/>
    </location>
</feature>
<gene>
    <name evidence="4" type="ORF">CSSPJE1EN2_LOCUS15070</name>
</gene>
<sequence>MGMVPSKDFPPCKVRRAITDEADNLVPLIERGQKRGLPLTDLPPSSHPDHPHAVARLISAQNKRDAVFTAEVEHKVVGLMSITGKVDMESLNRNFELDLFDNLVSKGHHPKKKSKEVTEVLKASIPVTIPENVDAAEAEENAVTVPPPSIPEARPSTKLVSPSPRDAMASPAHEAQSSAKISTPASRVSKAVPKASTMSSKDAKEVQIVKEQKLVSPTQISNNLFQVTMLILDEGYGNHYIDFLLAAFKQQEMDYCMVALPYASAFHPMLHLFTRVISRSNPDLQWRDDDPFSSNKTSIYLLHRNGLSPGFEVRRSKSIDAVGLAELLEAFPDQSAIVDLVLKPYKGCVTTVALMGLQIVGFAWLEDGVPLETLHTHFEIDALVPRRYHPQQQHAVLLLYVLSPIFHARSRLFLRETMRLMMKTVLYCPIFPRQELPERLLEDFLLVCGKQQLSVLPSCSWGHVVDPPSKLDSASSVDQCGQLRGQFIGFECTLYLTSKKFVCRHKAVINSRIVVIGASRAASSFLQTLMLSTSMWFMNLTLISANRFEGHNQHAAAAPIKGSSRRGSSSNSKLTPLNNPLEFDPGPSESFWKLGLDCAVKLIIGVVGGIDRNKKTVSLLTKEINNEVTYDWLVLATGLQDQTRHALGLCTLTHGLKGVIRAQELAADHCIANTAAYAKSYIGSVVVYGSTLEAFCAVQILLGKGKKGSDLFLIHPETEALENFESSCLKDTNVAREVVGSLKAQGVQLIHSKKLVAIHLNAMWDWVDSLTFTPVLKTMDPKNIARSGHRSSGDKRGVHVHFSVNASKDLEAVEEHLSQVQELHPLTQAPNSTGVIYDGRVIVDGFFQTNDNSIFATGSVAKFSRKCSKHLPKLDKFCSKEAGKALAETMFNLVTIHSPTNGKVICPWEVLKKAPPQGNSPASVLQPTIEHVQWPRPFMPLLYKPKVVGGILPGNMHFLSVTLPSLWLVTDLRTVKTLKTNDAGKYCRVDVLQSGEVAQFIYLGSAQVETWKISTMVGLQESTCSELLQR</sequence>
<dbReference type="InterPro" id="IPR032151">
    <property type="entry name" value="CFAP61_N"/>
</dbReference>
<evidence type="ECO:0000259" key="3">
    <source>
        <dbReference type="Pfam" id="PF23150"/>
    </source>
</evidence>
<evidence type="ECO:0000313" key="4">
    <source>
        <dbReference type="EMBL" id="CAK9872500.1"/>
    </source>
</evidence>
<feature type="domain" description="Cilia- and flagella-associated protein 61 N-terminal" evidence="2">
    <location>
        <begin position="9"/>
        <end position="104"/>
    </location>
</feature>
<dbReference type="InterPro" id="IPR036188">
    <property type="entry name" value="FAD/NAD-bd_sf"/>
</dbReference>
<proteinExistence type="predicted"/>
<dbReference type="InterPro" id="IPR038884">
    <property type="entry name" value="CFAP61"/>
</dbReference>
<evidence type="ECO:0000259" key="2">
    <source>
        <dbReference type="Pfam" id="PF16092"/>
    </source>
</evidence>
<evidence type="ECO:0000313" key="5">
    <source>
        <dbReference type="Proteomes" id="UP001497522"/>
    </source>
</evidence>
<dbReference type="Pfam" id="PF16092">
    <property type="entry name" value="CFAP61_N"/>
    <property type="match status" value="1"/>
</dbReference>
<dbReference type="EMBL" id="OZ023704">
    <property type="protein sequence ID" value="CAK9872500.1"/>
    <property type="molecule type" value="Genomic_DNA"/>
</dbReference>
<name>A0ABP1BB48_9BRYO</name>
<protein>
    <submittedName>
        <fullName evidence="4">Uncharacterized protein</fullName>
    </submittedName>
</protein>
<dbReference type="Pfam" id="PF23150">
    <property type="entry name" value="CFAP61_dimer"/>
    <property type="match status" value="1"/>
</dbReference>